<accession>S8EE97</accession>
<dbReference type="InterPro" id="IPR016181">
    <property type="entry name" value="Acyl_CoA_acyltransferase"/>
</dbReference>
<dbReference type="Pfam" id="PF13302">
    <property type="entry name" value="Acetyltransf_3"/>
    <property type="match status" value="1"/>
</dbReference>
<dbReference type="SUPFAM" id="SSF55729">
    <property type="entry name" value="Acyl-CoA N-acyltransferases (Nat)"/>
    <property type="match status" value="1"/>
</dbReference>
<dbReference type="HOGENOM" id="CLU_073647_1_0_1"/>
<feature type="domain" description="N-acetyltransferase" evidence="1">
    <location>
        <begin position="29"/>
        <end position="210"/>
    </location>
</feature>
<sequence>MSHSHLHPLQVNPLTGEPYLRLPSPHANIIITPPRMSDVDALVGHLNDTKVVNSLIGPPYPYLTSHAESWISTVKGKSDGILAELEQQHPDGPLKFVGGSPVHYIREVADDGTETFIGDLFIHRCEFPHEGVQQSALSEENAARPIGDPAIVWCVGDWLASSHHGRGIMSAVFRTLMTEWAIPRMNVQTMRVEAYADNIASSRVFEKYGFSEERIADEVVTTNSGVVWHGVRLLRWQLSES</sequence>
<dbReference type="Gene3D" id="3.40.630.30">
    <property type="match status" value="1"/>
</dbReference>
<dbReference type="InParanoid" id="S8EE97"/>
<dbReference type="InterPro" id="IPR000182">
    <property type="entry name" value="GNAT_dom"/>
</dbReference>
<organism evidence="2 3">
    <name type="scientific">Fomitopsis schrenkii</name>
    <name type="common">Brown rot fungus</name>
    <dbReference type="NCBI Taxonomy" id="2126942"/>
    <lineage>
        <taxon>Eukaryota</taxon>
        <taxon>Fungi</taxon>
        <taxon>Dikarya</taxon>
        <taxon>Basidiomycota</taxon>
        <taxon>Agaricomycotina</taxon>
        <taxon>Agaricomycetes</taxon>
        <taxon>Polyporales</taxon>
        <taxon>Fomitopsis</taxon>
    </lineage>
</organism>
<dbReference type="STRING" id="743788.S8EE97"/>
<gene>
    <name evidence="2" type="ORF">FOMPIDRAFT_1023242</name>
</gene>
<protein>
    <recommendedName>
        <fullName evidence="1">N-acetyltransferase domain-containing protein</fullName>
    </recommendedName>
</protein>
<dbReference type="PANTHER" id="PTHR43328">
    <property type="entry name" value="ACETYLTRANSFERASE-RELATED"/>
    <property type="match status" value="1"/>
</dbReference>
<dbReference type="OrthoDB" id="630895at2759"/>
<proteinExistence type="predicted"/>
<evidence type="ECO:0000313" key="3">
    <source>
        <dbReference type="Proteomes" id="UP000015241"/>
    </source>
</evidence>
<dbReference type="GO" id="GO:0016747">
    <property type="term" value="F:acyltransferase activity, transferring groups other than amino-acyl groups"/>
    <property type="evidence" value="ECO:0007669"/>
    <property type="project" value="InterPro"/>
</dbReference>
<evidence type="ECO:0000313" key="2">
    <source>
        <dbReference type="EMBL" id="EPT01564.1"/>
    </source>
</evidence>
<name>S8EE97_FOMSC</name>
<keyword evidence="3" id="KW-1185">Reference proteome</keyword>
<dbReference type="AlphaFoldDB" id="S8EE97"/>
<dbReference type="eggNOG" id="ENOG502S3FV">
    <property type="taxonomic scope" value="Eukaryota"/>
</dbReference>
<evidence type="ECO:0000259" key="1">
    <source>
        <dbReference type="Pfam" id="PF13302"/>
    </source>
</evidence>
<dbReference type="Proteomes" id="UP000015241">
    <property type="component" value="Unassembled WGS sequence"/>
</dbReference>
<dbReference type="EMBL" id="KE504141">
    <property type="protein sequence ID" value="EPT01564.1"/>
    <property type="molecule type" value="Genomic_DNA"/>
</dbReference>
<dbReference type="PANTHER" id="PTHR43328:SF1">
    <property type="entry name" value="N-ACETYLTRANSFERASE DOMAIN-CONTAINING PROTEIN"/>
    <property type="match status" value="1"/>
</dbReference>
<reference evidence="2 3" key="1">
    <citation type="journal article" date="2012" name="Science">
        <title>The Paleozoic origin of enzymatic lignin decomposition reconstructed from 31 fungal genomes.</title>
        <authorList>
            <person name="Floudas D."/>
            <person name="Binder M."/>
            <person name="Riley R."/>
            <person name="Barry K."/>
            <person name="Blanchette R.A."/>
            <person name="Henrissat B."/>
            <person name="Martinez A.T."/>
            <person name="Otillar R."/>
            <person name="Spatafora J.W."/>
            <person name="Yadav J.S."/>
            <person name="Aerts A."/>
            <person name="Benoit I."/>
            <person name="Boyd A."/>
            <person name="Carlson A."/>
            <person name="Copeland A."/>
            <person name="Coutinho P.M."/>
            <person name="de Vries R.P."/>
            <person name="Ferreira P."/>
            <person name="Findley K."/>
            <person name="Foster B."/>
            <person name="Gaskell J."/>
            <person name="Glotzer D."/>
            <person name="Gorecki P."/>
            <person name="Heitman J."/>
            <person name="Hesse C."/>
            <person name="Hori C."/>
            <person name="Igarashi K."/>
            <person name="Jurgens J.A."/>
            <person name="Kallen N."/>
            <person name="Kersten P."/>
            <person name="Kohler A."/>
            <person name="Kuees U."/>
            <person name="Kumar T.K.A."/>
            <person name="Kuo A."/>
            <person name="LaButti K."/>
            <person name="Larrondo L.F."/>
            <person name="Lindquist E."/>
            <person name="Ling A."/>
            <person name="Lombard V."/>
            <person name="Lucas S."/>
            <person name="Lundell T."/>
            <person name="Martin R."/>
            <person name="McLaughlin D.J."/>
            <person name="Morgenstern I."/>
            <person name="Morin E."/>
            <person name="Murat C."/>
            <person name="Nagy L.G."/>
            <person name="Nolan M."/>
            <person name="Ohm R.A."/>
            <person name="Patyshakuliyeva A."/>
            <person name="Rokas A."/>
            <person name="Ruiz-Duenas F.J."/>
            <person name="Sabat G."/>
            <person name="Salamov A."/>
            <person name="Samejima M."/>
            <person name="Schmutz J."/>
            <person name="Slot J.C."/>
            <person name="St John F."/>
            <person name="Stenlid J."/>
            <person name="Sun H."/>
            <person name="Sun S."/>
            <person name="Syed K."/>
            <person name="Tsang A."/>
            <person name="Wiebenga A."/>
            <person name="Young D."/>
            <person name="Pisabarro A."/>
            <person name="Eastwood D.C."/>
            <person name="Martin F."/>
            <person name="Cullen D."/>
            <person name="Grigoriev I.V."/>
            <person name="Hibbett D.S."/>
        </authorList>
    </citation>
    <scope>NUCLEOTIDE SEQUENCE</scope>
    <source>
        <strain evidence="3">FP-58527</strain>
    </source>
</reference>